<reference evidence="2 3" key="1">
    <citation type="submission" date="2022-08" db="EMBL/GenBank/DDBJ databases">
        <authorList>
            <person name="Li F."/>
        </authorList>
    </citation>
    <scope>NUCLEOTIDE SEQUENCE [LARGE SCALE GENOMIC DNA]</scope>
    <source>
        <strain evidence="2 3">10F1B-8-1</strain>
    </source>
</reference>
<protein>
    <recommendedName>
        <fullName evidence="1">Helicase ATP-binding domain-containing protein</fullName>
    </recommendedName>
</protein>
<dbReference type="RefSeq" id="WP_258798214.1">
    <property type="nucleotide sequence ID" value="NZ_JANTHX010000005.1"/>
</dbReference>
<organism evidence="2 3">
    <name type="scientific">Protaetiibacter mangrovi</name>
    <dbReference type="NCBI Taxonomy" id="2970926"/>
    <lineage>
        <taxon>Bacteria</taxon>
        <taxon>Bacillati</taxon>
        <taxon>Actinomycetota</taxon>
        <taxon>Actinomycetes</taxon>
        <taxon>Micrococcales</taxon>
        <taxon>Microbacteriaceae</taxon>
        <taxon>Protaetiibacter</taxon>
    </lineage>
</organism>
<proteinExistence type="predicted"/>
<dbReference type="InterPro" id="IPR027417">
    <property type="entry name" value="P-loop_NTPase"/>
</dbReference>
<accession>A0ABT1ZEV6</accession>
<dbReference type="SMART" id="SM00487">
    <property type="entry name" value="DEXDc"/>
    <property type="match status" value="1"/>
</dbReference>
<feature type="domain" description="Helicase ATP-binding" evidence="1">
    <location>
        <begin position="9"/>
        <end position="334"/>
    </location>
</feature>
<dbReference type="Pfam" id="PF00271">
    <property type="entry name" value="Helicase_C"/>
    <property type="match status" value="1"/>
</dbReference>
<sequence length="1036" mass="113520">MNGFDVDAVLAGLKGFQRATVDHVVDQFYGAGSESGSGRFLVADETGLGKSIVARGVIAEAIEHLQHVDEVARIDVVYVCSNTDLATQNLRRLNVTGEDHIGMATRLTMLAKESRRLAEPSSSGGKKVNLVSFTPGTSFKDGGWRTGSSSERAMLTVILDLLVNHTKSDRRTTRLLMQATVSTLERFENTVRDLERELAGEPDPRIVEAFHRLIESDGTLERFLGLRDEARGRSKLSPELKHDAANLTARLRQSLAKAGVDTLEPDLIILDEFQRFRHLLDPESGDAAELAHALFEHPDAKVLLLSATPYKPFTNSDDADDDHYRDFLATVRFLAGGSSAVVAGVASALDGYRSALVTGGDADAAAELVRERLLPLMSRSERPPIAEREDLVVVRHLPTASPSVDDIRGWAALRRLGDLVDSPVDIEYWKSIPYFANFMDGYQLARRVDEHLESEPESTAAALAASESLDREKLEAFDEVDLANGHLRALAEQTVGDGWWRLLWMPPTMPYIEPGPVFGPLSDGRVTKQVIFSAWSGVPTAVAALLSYEADRQIAADRSVLRANTPDARKAVRSRLNYPLPEGRPAAMSTLALFWPHPALAELGDPLEAARRVGGRISDDDLVADVASRLSAEFDADQLWEASFGTPGGVPDDIRATSPEQLAAGGDDEEGPAGLIAHIRLALDTPTNDPRTHPELARLAAHAPGNVAWRALRSVAGPEASEQGMWRAAFELAGGIRTLFNRKESIALLVALYGDDRQVPFWLSVLAYCADGNLQAVLDEYLFQLMSENGGAELGDAELLDLARRAVDALSLRPARYEARDVTPERAEIPLVARFALRYGGKTTTDADERAGVRQGEVRAAFNSPFAPFVLASTSVGQEGIDFHWWSHSVVHWNLPSNPVDFEQREGRVNRYAGHAVRKNVATAHWQDVVGSSDPRAWRAAFDAAGASDSSTLGEFSPWWIYPGPARIHRLLATYPLSRDADKYERLRSALTLYRLTLGQPRQEDMIDMLARRDVADDALPTIDLRPPSARRRSVG</sequence>
<name>A0ABT1ZEV6_9MICO</name>
<comment type="caution">
    <text evidence="2">The sequence shown here is derived from an EMBL/GenBank/DDBJ whole genome shotgun (WGS) entry which is preliminary data.</text>
</comment>
<dbReference type="InterPro" id="IPR014001">
    <property type="entry name" value="Helicase_ATP-bd"/>
</dbReference>
<dbReference type="Proteomes" id="UP001205337">
    <property type="component" value="Unassembled WGS sequence"/>
</dbReference>
<dbReference type="EMBL" id="JANTHX010000005">
    <property type="protein sequence ID" value="MCS0499195.1"/>
    <property type="molecule type" value="Genomic_DNA"/>
</dbReference>
<gene>
    <name evidence="2" type="ORF">NUH29_06490</name>
</gene>
<dbReference type="SUPFAM" id="SSF52540">
    <property type="entry name" value="P-loop containing nucleoside triphosphate hydrolases"/>
    <property type="match status" value="2"/>
</dbReference>
<evidence type="ECO:0000259" key="1">
    <source>
        <dbReference type="SMART" id="SM00487"/>
    </source>
</evidence>
<evidence type="ECO:0000313" key="2">
    <source>
        <dbReference type="EMBL" id="MCS0499195.1"/>
    </source>
</evidence>
<dbReference type="Gene3D" id="3.40.50.300">
    <property type="entry name" value="P-loop containing nucleotide triphosphate hydrolases"/>
    <property type="match status" value="2"/>
</dbReference>
<dbReference type="InterPro" id="IPR001650">
    <property type="entry name" value="Helicase_C-like"/>
</dbReference>
<evidence type="ECO:0000313" key="3">
    <source>
        <dbReference type="Proteomes" id="UP001205337"/>
    </source>
</evidence>
<keyword evidence="3" id="KW-1185">Reference proteome</keyword>